<dbReference type="GO" id="GO:0006353">
    <property type="term" value="P:DNA-templated transcription termination"/>
    <property type="evidence" value="ECO:0007669"/>
    <property type="project" value="UniProtKB-KW"/>
</dbReference>
<keyword evidence="2" id="KW-0804">Transcription</keyword>
<dbReference type="InParanoid" id="A0A7N2MAA9"/>
<dbReference type="Pfam" id="PF02536">
    <property type="entry name" value="mTERF"/>
    <property type="match status" value="2"/>
</dbReference>
<keyword evidence="2" id="KW-0805">Transcription regulation</keyword>
<dbReference type="Proteomes" id="UP000594261">
    <property type="component" value="Chromosome 8"/>
</dbReference>
<dbReference type="InterPro" id="IPR038538">
    <property type="entry name" value="MTERF_sf"/>
</dbReference>
<sequence length="414" mass="47070">MFRLVCLNLPQQLKHRALQHSHAHLFSKLSNSNDTPSFTLSFLQKSCELSLESAISASKKLNIVNTKNPNAVVELLTTHGLTQTHVKSLITSRPVLLLADLDNTLKPNLELFESLGFSSTSLGKMLTKDPRVLESDVYTVVEFFRAHGFSDQQISDLTMKLPRLFLAMMRMSLKAIKACYCILECNVEKVLQPNISMLVSRGVPMSLILKMFMFQPKSMLMRIYRFSEAVDQVMKLGFDPNNLLSVLAVRSMVVMSKSLWEQKVEGFKSFGLSKDEIYAAFKKQPMCMMASENKIRKLMSFFVNKLNTTPSMISKNPNLLLLSLEKRIIPRCSVLHLLVSKGLVKEETSIINLFRMTEKGFVDNLVSKYQNEAPDVVNPHQGKIEFQGFPFDLKNLSYCEFKMEQITAFGHIFI</sequence>
<keyword evidence="2" id="KW-0806">Transcription termination</keyword>
<dbReference type="OMA" id="CMSVSND"/>
<reference evidence="4" key="2">
    <citation type="submission" date="2021-01" db="UniProtKB">
        <authorList>
            <consortium name="EnsemblPlants"/>
        </authorList>
    </citation>
    <scope>IDENTIFICATION</scope>
</reference>
<organism evidence="4 5">
    <name type="scientific">Quercus lobata</name>
    <name type="common">Valley oak</name>
    <dbReference type="NCBI Taxonomy" id="97700"/>
    <lineage>
        <taxon>Eukaryota</taxon>
        <taxon>Viridiplantae</taxon>
        <taxon>Streptophyta</taxon>
        <taxon>Embryophyta</taxon>
        <taxon>Tracheophyta</taxon>
        <taxon>Spermatophyta</taxon>
        <taxon>Magnoliopsida</taxon>
        <taxon>eudicotyledons</taxon>
        <taxon>Gunneridae</taxon>
        <taxon>Pentapetalae</taxon>
        <taxon>rosids</taxon>
        <taxon>fabids</taxon>
        <taxon>Fagales</taxon>
        <taxon>Fagaceae</taxon>
        <taxon>Quercus</taxon>
    </lineage>
</organism>
<dbReference type="AlphaFoldDB" id="A0A7N2MAA9"/>
<name>A0A7N2MAA9_QUELO</name>
<dbReference type="InterPro" id="IPR003690">
    <property type="entry name" value="MTERF"/>
</dbReference>
<evidence type="ECO:0000313" key="4">
    <source>
        <dbReference type="EnsemblPlants" id="QL08p011500:mrna"/>
    </source>
</evidence>
<dbReference type="SMART" id="SM00733">
    <property type="entry name" value="Mterf"/>
    <property type="match status" value="6"/>
</dbReference>
<dbReference type="EnsemblPlants" id="QL08p011500:mrna">
    <property type="protein sequence ID" value="QL08p011500:mrna"/>
    <property type="gene ID" value="QL08p011500"/>
</dbReference>
<evidence type="ECO:0000256" key="2">
    <source>
        <dbReference type="ARBA" id="ARBA00022472"/>
    </source>
</evidence>
<dbReference type="PANTHER" id="PTHR13068">
    <property type="entry name" value="CGI-12 PROTEIN-RELATED"/>
    <property type="match status" value="1"/>
</dbReference>
<dbReference type="PANTHER" id="PTHR13068:SF120">
    <property type="entry name" value="TRANSCRIPTION TERMINATION FACTOR MTERF2, CHLOROPLASTIC-LIKE ISOFORM X1"/>
    <property type="match status" value="1"/>
</dbReference>
<dbReference type="EMBL" id="LRBV02000008">
    <property type="status" value="NOT_ANNOTATED_CDS"/>
    <property type="molecule type" value="Genomic_DNA"/>
</dbReference>
<dbReference type="GO" id="GO:0003676">
    <property type="term" value="F:nucleic acid binding"/>
    <property type="evidence" value="ECO:0007669"/>
    <property type="project" value="InterPro"/>
</dbReference>
<evidence type="ECO:0000313" key="5">
    <source>
        <dbReference type="Proteomes" id="UP000594261"/>
    </source>
</evidence>
<accession>A0A7N2MAA9</accession>
<dbReference type="Gramene" id="QL08p011500:mrna">
    <property type="protein sequence ID" value="QL08p011500:mrna"/>
    <property type="gene ID" value="QL08p011500"/>
</dbReference>
<protein>
    <submittedName>
        <fullName evidence="4">Uncharacterized protein</fullName>
    </submittedName>
</protein>
<reference evidence="4 5" key="1">
    <citation type="journal article" date="2016" name="G3 (Bethesda)">
        <title>First Draft Assembly and Annotation of the Genome of a California Endemic Oak Quercus lobata Nee (Fagaceae).</title>
        <authorList>
            <person name="Sork V.L."/>
            <person name="Fitz-Gibbon S.T."/>
            <person name="Puiu D."/>
            <person name="Crepeau M."/>
            <person name="Gugger P.F."/>
            <person name="Sherman R."/>
            <person name="Stevens K."/>
            <person name="Langley C.H."/>
            <person name="Pellegrini M."/>
            <person name="Salzberg S.L."/>
        </authorList>
    </citation>
    <scope>NUCLEOTIDE SEQUENCE [LARGE SCALE GENOMIC DNA]</scope>
    <source>
        <strain evidence="4 5">cv. SW786</strain>
    </source>
</reference>
<dbReference type="Gene3D" id="1.25.70.10">
    <property type="entry name" value="Transcription termination factor 3, mitochondrial"/>
    <property type="match status" value="1"/>
</dbReference>
<dbReference type="FunFam" id="1.25.70.10:FF:000001">
    <property type="entry name" value="Mitochondrial transcription termination factor-like"/>
    <property type="match status" value="1"/>
</dbReference>
<evidence type="ECO:0000256" key="3">
    <source>
        <dbReference type="ARBA" id="ARBA00022946"/>
    </source>
</evidence>
<proteinExistence type="inferred from homology"/>
<evidence type="ECO:0000256" key="1">
    <source>
        <dbReference type="ARBA" id="ARBA00007692"/>
    </source>
</evidence>
<comment type="similarity">
    <text evidence="1">Belongs to the mTERF family.</text>
</comment>
<keyword evidence="3" id="KW-0809">Transit peptide</keyword>
<keyword evidence="5" id="KW-1185">Reference proteome</keyword>